<dbReference type="SMART" id="SM00960">
    <property type="entry name" value="Robl_LC7"/>
    <property type="match status" value="1"/>
</dbReference>
<comment type="caution">
    <text evidence="3">The sequence shown here is derived from an EMBL/GenBank/DDBJ whole genome shotgun (WGS) entry which is preliminary data.</text>
</comment>
<dbReference type="RefSeq" id="WP_344745170.1">
    <property type="nucleotide sequence ID" value="NZ_BAAAWW010000060.1"/>
</dbReference>
<evidence type="ECO:0000313" key="4">
    <source>
        <dbReference type="Proteomes" id="UP001589610"/>
    </source>
</evidence>
<dbReference type="Gene3D" id="3.30.450.30">
    <property type="entry name" value="Dynein light chain 2a, cytoplasmic"/>
    <property type="match status" value="1"/>
</dbReference>
<dbReference type="Proteomes" id="UP001589610">
    <property type="component" value="Unassembled WGS sequence"/>
</dbReference>
<dbReference type="Pfam" id="PF03259">
    <property type="entry name" value="Robl_LC7"/>
    <property type="match status" value="1"/>
</dbReference>
<dbReference type="SUPFAM" id="SSF103196">
    <property type="entry name" value="Roadblock/LC7 domain"/>
    <property type="match status" value="1"/>
</dbReference>
<protein>
    <submittedName>
        <fullName evidence="3">Roadblock/LC7 domain-containing protein</fullName>
    </submittedName>
</protein>
<dbReference type="InterPro" id="IPR004942">
    <property type="entry name" value="Roadblock/LAMTOR2_dom"/>
</dbReference>
<name>A0ABV5TF66_9ACTN</name>
<evidence type="ECO:0000259" key="2">
    <source>
        <dbReference type="SMART" id="SM00960"/>
    </source>
</evidence>
<dbReference type="EMBL" id="JBHMBS010000005">
    <property type="protein sequence ID" value="MFB9676338.1"/>
    <property type="molecule type" value="Genomic_DNA"/>
</dbReference>
<evidence type="ECO:0000256" key="1">
    <source>
        <dbReference type="SAM" id="MobiDB-lite"/>
    </source>
</evidence>
<proteinExistence type="predicted"/>
<gene>
    <name evidence="3" type="ORF">ACFFRH_12655</name>
</gene>
<dbReference type="PANTHER" id="PTHR36222">
    <property type="entry name" value="SERINE PROTEASE INHIBITOR RV3364C"/>
    <property type="match status" value="1"/>
</dbReference>
<feature type="domain" description="Roadblock/LAMTOR2" evidence="2">
    <location>
        <begin position="11"/>
        <end position="100"/>
    </location>
</feature>
<keyword evidence="4" id="KW-1185">Reference proteome</keyword>
<feature type="compositionally biased region" description="Basic and acidic residues" evidence="1">
    <location>
        <begin position="139"/>
        <end position="167"/>
    </location>
</feature>
<evidence type="ECO:0000313" key="3">
    <source>
        <dbReference type="EMBL" id="MFB9676338.1"/>
    </source>
</evidence>
<sequence>MQGTGSFTDLAWLLDDLVSRVEEAQHGIVFSTDGLLLAASAGFSPADAEHLAAVGSAIQSLGRGVSDRVGGGPMRQTIIEMRTAYLIVTAAGQGACLAVFCGAEADVGLVAYEMAMLVTRVGQYLTSPTRTAESSFKGDPPRGDAYKAGPRRGDSLRTDSPRGDGTR</sequence>
<organism evidence="3 4">
    <name type="scientific">Streptosporangium vulgare</name>
    <dbReference type="NCBI Taxonomy" id="46190"/>
    <lineage>
        <taxon>Bacteria</taxon>
        <taxon>Bacillati</taxon>
        <taxon>Actinomycetota</taxon>
        <taxon>Actinomycetes</taxon>
        <taxon>Streptosporangiales</taxon>
        <taxon>Streptosporangiaceae</taxon>
        <taxon>Streptosporangium</taxon>
    </lineage>
</organism>
<dbReference type="InterPro" id="IPR053141">
    <property type="entry name" value="Mycobact_SerProt_Inhib_Rv3364c"/>
</dbReference>
<feature type="region of interest" description="Disordered" evidence="1">
    <location>
        <begin position="129"/>
        <end position="167"/>
    </location>
</feature>
<accession>A0ABV5TF66</accession>
<reference evidence="3 4" key="1">
    <citation type="submission" date="2024-09" db="EMBL/GenBank/DDBJ databases">
        <authorList>
            <person name="Sun Q."/>
            <person name="Mori K."/>
        </authorList>
    </citation>
    <scope>NUCLEOTIDE SEQUENCE [LARGE SCALE GENOMIC DNA]</scope>
    <source>
        <strain evidence="3 4">JCM 3028</strain>
    </source>
</reference>
<dbReference type="PANTHER" id="PTHR36222:SF1">
    <property type="entry name" value="SERINE PROTEASE INHIBITOR RV3364C"/>
    <property type="match status" value="1"/>
</dbReference>